<reference evidence="1 2" key="2">
    <citation type="journal article" date="2022" name="Mol. Ecol. Resour.">
        <title>The genomes of chicory, endive, great burdock and yacon provide insights into Asteraceae paleo-polyploidization history and plant inulin production.</title>
        <authorList>
            <person name="Fan W."/>
            <person name="Wang S."/>
            <person name="Wang H."/>
            <person name="Wang A."/>
            <person name="Jiang F."/>
            <person name="Liu H."/>
            <person name="Zhao H."/>
            <person name="Xu D."/>
            <person name="Zhang Y."/>
        </authorList>
    </citation>
    <scope>NUCLEOTIDE SEQUENCE [LARGE SCALE GENOMIC DNA]</scope>
    <source>
        <strain evidence="2">cv. Niubang</strain>
    </source>
</reference>
<evidence type="ECO:0000313" key="1">
    <source>
        <dbReference type="EMBL" id="KAI3707561.1"/>
    </source>
</evidence>
<accession>A0ACB9ADH1</accession>
<gene>
    <name evidence="1" type="ORF">L6452_26187</name>
</gene>
<keyword evidence="2" id="KW-1185">Reference proteome</keyword>
<protein>
    <submittedName>
        <fullName evidence="1">Uncharacterized protein</fullName>
    </submittedName>
</protein>
<proteinExistence type="predicted"/>
<dbReference type="Proteomes" id="UP001055879">
    <property type="component" value="Linkage Group LG08"/>
</dbReference>
<name>A0ACB9ADH1_ARCLA</name>
<comment type="caution">
    <text evidence="1">The sequence shown here is derived from an EMBL/GenBank/DDBJ whole genome shotgun (WGS) entry which is preliminary data.</text>
</comment>
<evidence type="ECO:0000313" key="2">
    <source>
        <dbReference type="Proteomes" id="UP001055879"/>
    </source>
</evidence>
<reference evidence="2" key="1">
    <citation type="journal article" date="2022" name="Mol. Ecol. Resour.">
        <title>The genomes of chicory, endive, great burdock and yacon provide insights into Asteraceae palaeo-polyploidization history and plant inulin production.</title>
        <authorList>
            <person name="Fan W."/>
            <person name="Wang S."/>
            <person name="Wang H."/>
            <person name="Wang A."/>
            <person name="Jiang F."/>
            <person name="Liu H."/>
            <person name="Zhao H."/>
            <person name="Xu D."/>
            <person name="Zhang Y."/>
        </authorList>
    </citation>
    <scope>NUCLEOTIDE SEQUENCE [LARGE SCALE GENOMIC DNA]</scope>
    <source>
        <strain evidence="2">cv. Niubang</strain>
    </source>
</reference>
<sequence length="384" mass="42667">MLDSWISGHSSRRITILLGDAWSLLKSLNTIWIGSHKLRVFLGHDRLKGHPVIMKKKEERDGEAKTRVDKNEAMEEEMGSSPVEKEKVDTVSAKDCGSISNLEVSALNEEYLQSCVICETKDFAPLKVNNATSLEVLLGNNIPSLKELLKSVEIWRRESYPSSSTSMQIEVDGIHFSIGVEERENLKFEADNTMDQASSVKDFMIDFEVENQEEDVGGEFSKDEGEVTTKEWSLWLAARVRVALMRVAVVVGKAEMEIDNSKIVLEKAKGSKDEGSQETAVKDFFPVQISNGSLGPLPCNQQDLDIGPTEVNKPIVEPMSNNEGEPSVGRSGLKRSSFVQESMGFGRKLSRMLMRDSARKNGRLSQSPSNPLKVGKSEVSLKRT</sequence>
<organism evidence="1 2">
    <name type="scientific">Arctium lappa</name>
    <name type="common">Greater burdock</name>
    <name type="synonym">Lappa major</name>
    <dbReference type="NCBI Taxonomy" id="4217"/>
    <lineage>
        <taxon>Eukaryota</taxon>
        <taxon>Viridiplantae</taxon>
        <taxon>Streptophyta</taxon>
        <taxon>Embryophyta</taxon>
        <taxon>Tracheophyta</taxon>
        <taxon>Spermatophyta</taxon>
        <taxon>Magnoliopsida</taxon>
        <taxon>eudicotyledons</taxon>
        <taxon>Gunneridae</taxon>
        <taxon>Pentapetalae</taxon>
        <taxon>asterids</taxon>
        <taxon>campanulids</taxon>
        <taxon>Asterales</taxon>
        <taxon>Asteraceae</taxon>
        <taxon>Carduoideae</taxon>
        <taxon>Cardueae</taxon>
        <taxon>Arctiinae</taxon>
        <taxon>Arctium</taxon>
    </lineage>
</organism>
<dbReference type="EMBL" id="CM042054">
    <property type="protein sequence ID" value="KAI3707561.1"/>
    <property type="molecule type" value="Genomic_DNA"/>
</dbReference>